<comment type="caution">
    <text evidence="1">The sequence shown here is derived from an EMBL/GenBank/DDBJ whole genome shotgun (WGS) entry which is preliminary data.</text>
</comment>
<gene>
    <name evidence="1" type="ORF">C2E21_0628</name>
</gene>
<evidence type="ECO:0000313" key="1">
    <source>
        <dbReference type="EMBL" id="PRW61180.1"/>
    </source>
</evidence>
<keyword evidence="2" id="KW-1185">Reference proteome</keyword>
<dbReference type="EMBL" id="LHPG02000001">
    <property type="protein sequence ID" value="PRW61180.1"/>
    <property type="molecule type" value="Genomic_DNA"/>
</dbReference>
<proteinExistence type="predicted"/>
<evidence type="ECO:0000313" key="2">
    <source>
        <dbReference type="Proteomes" id="UP000239899"/>
    </source>
</evidence>
<accession>A0A2P6U4D7</accession>
<dbReference type="Proteomes" id="UP000239899">
    <property type="component" value="Unassembled WGS sequence"/>
</dbReference>
<name>A0A2P6U4D7_CHLSO</name>
<dbReference type="AlphaFoldDB" id="A0A2P6U4D7"/>
<reference evidence="1 2" key="1">
    <citation type="journal article" date="2018" name="Plant J.">
        <title>Genome sequences of Chlorella sorokiniana UTEX 1602 and Micractinium conductrix SAG 241.80: implications to maltose excretion by a green alga.</title>
        <authorList>
            <person name="Arriola M.B."/>
            <person name="Velmurugan N."/>
            <person name="Zhang Y."/>
            <person name="Plunkett M.H."/>
            <person name="Hondzo H."/>
            <person name="Barney B.M."/>
        </authorList>
    </citation>
    <scope>NUCLEOTIDE SEQUENCE [LARGE SCALE GENOMIC DNA]</scope>
    <source>
        <strain evidence="2">UTEX 1602</strain>
    </source>
</reference>
<evidence type="ECO:0008006" key="3">
    <source>
        <dbReference type="Google" id="ProtNLM"/>
    </source>
</evidence>
<protein>
    <recommendedName>
        <fullName evidence="3">Anaphase-promoting complex subunit 13</fullName>
    </recommendedName>
</protein>
<sequence length="66" mass="7446">MASTIDCSLIREPQLLDLIDEEWAKDRLPDDDIPLPPTAQVLGDVEEEQKAKEPEKWMELGLQSVG</sequence>
<organism evidence="1 2">
    <name type="scientific">Chlorella sorokiniana</name>
    <name type="common">Freshwater green alga</name>
    <dbReference type="NCBI Taxonomy" id="3076"/>
    <lineage>
        <taxon>Eukaryota</taxon>
        <taxon>Viridiplantae</taxon>
        <taxon>Chlorophyta</taxon>
        <taxon>core chlorophytes</taxon>
        <taxon>Trebouxiophyceae</taxon>
        <taxon>Chlorellales</taxon>
        <taxon>Chlorellaceae</taxon>
        <taxon>Chlorella clade</taxon>
        <taxon>Chlorella</taxon>
    </lineage>
</organism>